<accession>A0A921B1N6</accession>
<evidence type="ECO:0000313" key="2">
    <source>
        <dbReference type="Proteomes" id="UP000774947"/>
    </source>
</evidence>
<reference evidence="1" key="2">
    <citation type="submission" date="2021-09" db="EMBL/GenBank/DDBJ databases">
        <authorList>
            <person name="Gilroy R."/>
        </authorList>
    </citation>
    <scope>NUCLEOTIDE SEQUENCE</scope>
    <source>
        <strain evidence="1">CHK173-2119</strain>
    </source>
</reference>
<comment type="caution">
    <text evidence="1">The sequence shown here is derived from an EMBL/GenBank/DDBJ whole genome shotgun (WGS) entry which is preliminary data.</text>
</comment>
<gene>
    <name evidence="1" type="ORF">K8W17_01355</name>
</gene>
<evidence type="ECO:0000313" key="1">
    <source>
        <dbReference type="EMBL" id="HJE14711.1"/>
    </source>
</evidence>
<protein>
    <submittedName>
        <fullName evidence="1">Uncharacterized protein</fullName>
    </submittedName>
</protein>
<proteinExistence type="predicted"/>
<dbReference type="EMBL" id="DYXY01000029">
    <property type="protein sequence ID" value="HJE14711.1"/>
    <property type="molecule type" value="Genomic_DNA"/>
</dbReference>
<dbReference type="Proteomes" id="UP000774947">
    <property type="component" value="Unassembled WGS sequence"/>
</dbReference>
<reference evidence="1" key="1">
    <citation type="journal article" date="2021" name="PeerJ">
        <title>Extensive microbial diversity within the chicken gut microbiome revealed by metagenomics and culture.</title>
        <authorList>
            <person name="Gilroy R."/>
            <person name="Ravi A."/>
            <person name="Getino M."/>
            <person name="Pursley I."/>
            <person name="Horton D.L."/>
            <person name="Alikhan N.F."/>
            <person name="Baker D."/>
            <person name="Gharbi K."/>
            <person name="Hall N."/>
            <person name="Watson M."/>
            <person name="Adriaenssens E.M."/>
            <person name="Foster-Nyarko E."/>
            <person name="Jarju S."/>
            <person name="Secka A."/>
            <person name="Antonio M."/>
            <person name="Oren A."/>
            <person name="Chaudhuri R.R."/>
            <person name="La Ragione R."/>
            <person name="Hildebrand F."/>
            <person name="Pallen M.J."/>
        </authorList>
    </citation>
    <scope>NUCLEOTIDE SEQUENCE</scope>
    <source>
        <strain evidence="1">CHK173-2119</strain>
    </source>
</reference>
<sequence>MSNLHRRNGFILVESMFCLLSLSAVSLALAQTIISGEKSVQISQDKLVEARQENLQLKERVAANET</sequence>
<name>A0A921B1N6_9LACO</name>
<organism evidence="1 2">
    <name type="scientific">Lapidilactobacillus dextrinicus</name>
    <dbReference type="NCBI Taxonomy" id="51664"/>
    <lineage>
        <taxon>Bacteria</taxon>
        <taxon>Bacillati</taxon>
        <taxon>Bacillota</taxon>
        <taxon>Bacilli</taxon>
        <taxon>Lactobacillales</taxon>
        <taxon>Lactobacillaceae</taxon>
        <taxon>Lapidilactobacillus</taxon>
    </lineage>
</organism>
<dbReference type="AlphaFoldDB" id="A0A921B1N6"/>